<organism evidence="7 8">
    <name type="scientific">candidate division TA06 bacterium</name>
    <dbReference type="NCBI Taxonomy" id="2250710"/>
    <lineage>
        <taxon>Bacteria</taxon>
        <taxon>Bacteria division TA06</taxon>
    </lineage>
</organism>
<evidence type="ECO:0000256" key="5">
    <source>
        <dbReference type="ARBA" id="ARBA00023136"/>
    </source>
</evidence>
<feature type="transmembrane region" description="Helical" evidence="6">
    <location>
        <begin position="136"/>
        <end position="160"/>
    </location>
</feature>
<gene>
    <name evidence="7" type="ORF">E3J62_01570</name>
</gene>
<evidence type="ECO:0000256" key="3">
    <source>
        <dbReference type="ARBA" id="ARBA00022692"/>
    </source>
</evidence>
<dbReference type="EMBL" id="SOJN01000022">
    <property type="protein sequence ID" value="TET47398.1"/>
    <property type="molecule type" value="Genomic_DNA"/>
</dbReference>
<dbReference type="GO" id="GO:0005886">
    <property type="term" value="C:plasma membrane"/>
    <property type="evidence" value="ECO:0007669"/>
    <property type="project" value="UniProtKB-SubCell"/>
</dbReference>
<evidence type="ECO:0000313" key="8">
    <source>
        <dbReference type="Proteomes" id="UP000315525"/>
    </source>
</evidence>
<comment type="caution">
    <text evidence="7">The sequence shown here is derived from an EMBL/GenBank/DDBJ whole genome shotgun (WGS) entry which is preliminary data.</text>
</comment>
<reference evidence="7 8" key="1">
    <citation type="submission" date="2019-03" db="EMBL/GenBank/DDBJ databases">
        <title>Metabolic potential of uncultured bacteria and archaea associated with petroleum seepage in deep-sea sediments.</title>
        <authorList>
            <person name="Dong X."/>
            <person name="Hubert C."/>
        </authorList>
    </citation>
    <scope>NUCLEOTIDE SEQUENCE [LARGE SCALE GENOMIC DNA]</scope>
    <source>
        <strain evidence="7">E44_bin18</strain>
    </source>
</reference>
<feature type="transmembrane region" description="Helical" evidence="6">
    <location>
        <begin position="210"/>
        <end position="238"/>
    </location>
</feature>
<evidence type="ECO:0000256" key="6">
    <source>
        <dbReference type="SAM" id="Phobius"/>
    </source>
</evidence>
<feature type="transmembrane region" description="Helical" evidence="6">
    <location>
        <begin position="292"/>
        <end position="318"/>
    </location>
</feature>
<dbReference type="InterPro" id="IPR022791">
    <property type="entry name" value="L-PG_synthase/AglD"/>
</dbReference>
<feature type="transmembrane region" description="Helical" evidence="6">
    <location>
        <begin position="61"/>
        <end position="82"/>
    </location>
</feature>
<keyword evidence="2" id="KW-1003">Cell membrane</keyword>
<feature type="transmembrane region" description="Helical" evidence="6">
    <location>
        <begin position="250"/>
        <end position="272"/>
    </location>
</feature>
<evidence type="ECO:0000256" key="4">
    <source>
        <dbReference type="ARBA" id="ARBA00022989"/>
    </source>
</evidence>
<keyword evidence="4 6" id="KW-1133">Transmembrane helix</keyword>
<keyword evidence="3 6" id="KW-0812">Transmembrane</keyword>
<sequence length="331" mass="37113">MGQGSPSSGTLPEGFAGLKVQKRWLRGAVALLLVLIIFLFLGKEMWKNWRQIPFEQIRFNYWLVILSYACMFASFLTHAGVWKLMLAAYGAKLSYVHSFQIVVTSQLGKYIPGKVWFALGRMYLAKEFGVPERVSIVSVALESVLLVISGAVIALLTIVAPWAQNFPLKYSLLALIIVVCGLVVTHPRIFGRLVNLTTRMLKQESIQMNLTYAGMVGLLLLYSVCWFWQGIGFFFLIGSFYEIEMAKWPVIWGIYALAWITGFLSFLAPAGLGVREGLMTLLLSFYMPLSLAVVVALVARIWSTVAEVLAFFVSLPAMRKWRSAELKREGS</sequence>
<protein>
    <submittedName>
        <fullName evidence="7">Flippase-like domain-containing protein</fullName>
    </submittedName>
</protein>
<dbReference type="AlphaFoldDB" id="A0A523UXY2"/>
<accession>A0A523UXY2</accession>
<keyword evidence="5 6" id="KW-0472">Membrane</keyword>
<dbReference type="Proteomes" id="UP000315525">
    <property type="component" value="Unassembled WGS sequence"/>
</dbReference>
<evidence type="ECO:0000256" key="2">
    <source>
        <dbReference type="ARBA" id="ARBA00022475"/>
    </source>
</evidence>
<evidence type="ECO:0000313" key="7">
    <source>
        <dbReference type="EMBL" id="TET47398.1"/>
    </source>
</evidence>
<feature type="transmembrane region" description="Helical" evidence="6">
    <location>
        <begin position="24"/>
        <end position="41"/>
    </location>
</feature>
<proteinExistence type="predicted"/>
<dbReference type="Pfam" id="PF03706">
    <property type="entry name" value="LPG_synthase_TM"/>
    <property type="match status" value="1"/>
</dbReference>
<evidence type="ECO:0000256" key="1">
    <source>
        <dbReference type="ARBA" id="ARBA00004651"/>
    </source>
</evidence>
<feature type="transmembrane region" description="Helical" evidence="6">
    <location>
        <begin position="172"/>
        <end position="190"/>
    </location>
</feature>
<name>A0A523UXY2_UNCT6</name>
<comment type="subcellular location">
    <subcellularLocation>
        <location evidence="1">Cell membrane</location>
        <topology evidence="1">Multi-pass membrane protein</topology>
    </subcellularLocation>
</comment>